<keyword evidence="1" id="KW-1133">Transmembrane helix</keyword>
<keyword evidence="4" id="KW-1185">Reference proteome</keyword>
<evidence type="ECO:0000259" key="2">
    <source>
        <dbReference type="Pfam" id="PF13701"/>
    </source>
</evidence>
<reference evidence="4" key="1">
    <citation type="submission" date="2016-10" db="EMBL/GenBank/DDBJ databases">
        <authorList>
            <person name="Varghese N."/>
            <person name="Submissions S."/>
        </authorList>
    </citation>
    <scope>NUCLEOTIDE SEQUENCE [LARGE SCALE GENOMIC DNA]</scope>
    <source>
        <strain evidence="4">DSM 3384</strain>
    </source>
</reference>
<proteinExistence type="predicted"/>
<name>A0A1H2K5Q8_9BACT</name>
<dbReference type="Proteomes" id="UP000199608">
    <property type="component" value="Unassembled WGS sequence"/>
</dbReference>
<dbReference type="AlphaFoldDB" id="A0A1H2K5Q8"/>
<keyword evidence="1" id="KW-0472">Membrane</keyword>
<evidence type="ECO:0000313" key="4">
    <source>
        <dbReference type="Proteomes" id="UP000199608"/>
    </source>
</evidence>
<evidence type="ECO:0000313" key="3">
    <source>
        <dbReference type="EMBL" id="SDU64030.1"/>
    </source>
</evidence>
<gene>
    <name evidence="3" type="ORF">SAMN04487931_12127</name>
</gene>
<feature type="domain" description="Transposase DDE" evidence="2">
    <location>
        <begin position="38"/>
        <end position="477"/>
    </location>
</feature>
<evidence type="ECO:0000256" key="1">
    <source>
        <dbReference type="SAM" id="Phobius"/>
    </source>
</evidence>
<dbReference type="NCBIfam" id="NF033539">
    <property type="entry name" value="transpos_IS1380"/>
    <property type="match status" value="1"/>
</dbReference>
<protein>
    <submittedName>
        <fullName evidence="3">Transposase DDE domain group 1</fullName>
    </submittedName>
</protein>
<dbReference type="InterPro" id="IPR025668">
    <property type="entry name" value="Tnp_DDE_dom"/>
</dbReference>
<feature type="transmembrane region" description="Helical" evidence="1">
    <location>
        <begin position="80"/>
        <end position="98"/>
    </location>
</feature>
<sequence>MNKGYNEFAKQKKTLFRRPPQVKSSKAQIHTKFHKIPEIKFEDQQLTSFSGLLIFQLFFKRIELKDKLKKCFSNLKVSPIFGHHLVVLLLIIHLILGFRRLREIDYYRDDPLVLRLMGLKKLPDVSTISRSLSQMDTQSIANLRRLSRLFVINGLQRESFGRLTLDFDGSVLSTKGHAEGSAVGFNKVKKGARSYYPLFCTIAQTGQFLDMYHRPGNVHDSNGAADFMLRCFKKVKSQLPGTIIESRMDSAFFNEEIISLVSENHVKFTASVPFVKFAELKKKIEECGAWNEINKKWSYFETQWKPKSWNTEFRFVFTRKKVKQQQKGPLQLDLFIPLDLEYDYKVIVTNKTDAAKAVVLFHNGRGSQESIFGDAKTDTALGVIPCKRLASNQVFTIASMMAHNFSREMQMVAHPAASRAKHKRPAAWKFKKLDTIRHQIIQRAGRLIRPQGKLTLTMSLNQAVKKDLLHFMDVLQKAA</sequence>
<dbReference type="InterPro" id="IPR047960">
    <property type="entry name" value="Transpos_IS1380"/>
</dbReference>
<dbReference type="EMBL" id="FNLL01000021">
    <property type="protein sequence ID" value="SDU64030.1"/>
    <property type="molecule type" value="Genomic_DNA"/>
</dbReference>
<organism evidence="3 4">
    <name type="scientific">Desulfobacula phenolica</name>
    <dbReference type="NCBI Taxonomy" id="90732"/>
    <lineage>
        <taxon>Bacteria</taxon>
        <taxon>Pseudomonadati</taxon>
        <taxon>Thermodesulfobacteriota</taxon>
        <taxon>Desulfobacteria</taxon>
        <taxon>Desulfobacterales</taxon>
        <taxon>Desulfobacteraceae</taxon>
        <taxon>Desulfobacula</taxon>
    </lineage>
</organism>
<accession>A0A1H2K5Q8</accession>
<dbReference type="Pfam" id="PF13701">
    <property type="entry name" value="DDE_Tnp_1_4"/>
    <property type="match status" value="1"/>
</dbReference>
<keyword evidence="1" id="KW-0812">Transmembrane</keyword>